<dbReference type="RefSeq" id="WP_257597173.1">
    <property type="nucleotide sequence ID" value="NZ_JANKHH010000008.1"/>
</dbReference>
<protein>
    <recommendedName>
        <fullName evidence="3">Phage baseplate protein</fullName>
    </recommendedName>
</protein>
<accession>A0ABT1XUF8</accession>
<organism evidence="1 2">
    <name type="scientific">Parerythrobacter lacustris</name>
    <dbReference type="NCBI Taxonomy" id="2969984"/>
    <lineage>
        <taxon>Bacteria</taxon>
        <taxon>Pseudomonadati</taxon>
        <taxon>Pseudomonadota</taxon>
        <taxon>Alphaproteobacteria</taxon>
        <taxon>Sphingomonadales</taxon>
        <taxon>Erythrobacteraceae</taxon>
        <taxon>Parerythrobacter</taxon>
    </lineage>
</organism>
<reference evidence="1 2" key="1">
    <citation type="submission" date="2022-08" db="EMBL/GenBank/DDBJ databases">
        <title>Polyphasic taxonomy analysis of Qipengyuania sp.RS5-5.</title>
        <authorList>
            <person name="Xamxidin M."/>
            <person name="Wu M."/>
        </authorList>
    </citation>
    <scope>NUCLEOTIDE SEQUENCE [LARGE SCALE GENOMIC DNA]</scope>
    <source>
        <strain evidence="1 2">RS5-5</strain>
    </source>
</reference>
<dbReference type="EMBL" id="JANKHH010000008">
    <property type="protein sequence ID" value="MCR2835283.1"/>
    <property type="molecule type" value="Genomic_DNA"/>
</dbReference>
<gene>
    <name evidence="1" type="ORF">NSO95_15160</name>
</gene>
<proteinExistence type="predicted"/>
<keyword evidence="2" id="KW-1185">Reference proteome</keyword>
<comment type="caution">
    <text evidence="1">The sequence shown here is derived from an EMBL/GenBank/DDBJ whole genome shotgun (WGS) entry which is preliminary data.</text>
</comment>
<name>A0ABT1XUF8_9SPHN</name>
<evidence type="ECO:0000313" key="2">
    <source>
        <dbReference type="Proteomes" id="UP001206067"/>
    </source>
</evidence>
<dbReference type="Proteomes" id="UP001206067">
    <property type="component" value="Unassembled WGS sequence"/>
</dbReference>
<evidence type="ECO:0000313" key="1">
    <source>
        <dbReference type="EMBL" id="MCR2835283.1"/>
    </source>
</evidence>
<sequence>MLRLGDVARRSSAAEWAVQAVLAGWPGLARTQVEAWPLGQLDNALVALRRTHFGDEWACEPQCTACGETFDLEFDPGTMGFGIPSDWEPGALPTRAIEFSGDAAIIRPLIVHDLIAIERCAQEGDAAAYLAAALEVAEENLSAALELSAELDPLSNIWLATQCPECSAEQALLFDPARFLAEEVARHADRLLGEVADIAQAYHWSEADILAMPAARRRFYLTRIAS</sequence>
<evidence type="ECO:0008006" key="3">
    <source>
        <dbReference type="Google" id="ProtNLM"/>
    </source>
</evidence>